<gene>
    <name evidence="1" type="ORF">B0H17DRAFT_935053</name>
</gene>
<dbReference type="AlphaFoldDB" id="A0AAD7DK68"/>
<accession>A0AAD7DK68</accession>
<organism evidence="1 2">
    <name type="scientific">Mycena rosella</name>
    <name type="common">Pink bonnet</name>
    <name type="synonym">Agaricus rosellus</name>
    <dbReference type="NCBI Taxonomy" id="1033263"/>
    <lineage>
        <taxon>Eukaryota</taxon>
        <taxon>Fungi</taxon>
        <taxon>Dikarya</taxon>
        <taxon>Basidiomycota</taxon>
        <taxon>Agaricomycotina</taxon>
        <taxon>Agaricomycetes</taxon>
        <taxon>Agaricomycetidae</taxon>
        <taxon>Agaricales</taxon>
        <taxon>Marasmiineae</taxon>
        <taxon>Mycenaceae</taxon>
        <taxon>Mycena</taxon>
    </lineage>
</organism>
<evidence type="ECO:0000313" key="1">
    <source>
        <dbReference type="EMBL" id="KAJ7691460.1"/>
    </source>
</evidence>
<protein>
    <submittedName>
        <fullName evidence="1">Uncharacterized protein</fullName>
    </submittedName>
</protein>
<keyword evidence="2" id="KW-1185">Reference proteome</keyword>
<comment type="caution">
    <text evidence="1">The sequence shown here is derived from an EMBL/GenBank/DDBJ whole genome shotgun (WGS) entry which is preliminary data.</text>
</comment>
<reference evidence="1" key="1">
    <citation type="submission" date="2023-03" db="EMBL/GenBank/DDBJ databases">
        <title>Massive genome expansion in bonnet fungi (Mycena s.s.) driven by repeated elements and novel gene families across ecological guilds.</title>
        <authorList>
            <consortium name="Lawrence Berkeley National Laboratory"/>
            <person name="Harder C.B."/>
            <person name="Miyauchi S."/>
            <person name="Viragh M."/>
            <person name="Kuo A."/>
            <person name="Thoen E."/>
            <person name="Andreopoulos B."/>
            <person name="Lu D."/>
            <person name="Skrede I."/>
            <person name="Drula E."/>
            <person name="Henrissat B."/>
            <person name="Morin E."/>
            <person name="Kohler A."/>
            <person name="Barry K."/>
            <person name="LaButti K."/>
            <person name="Morin E."/>
            <person name="Salamov A."/>
            <person name="Lipzen A."/>
            <person name="Mereny Z."/>
            <person name="Hegedus B."/>
            <person name="Baldrian P."/>
            <person name="Stursova M."/>
            <person name="Weitz H."/>
            <person name="Taylor A."/>
            <person name="Grigoriev I.V."/>
            <person name="Nagy L.G."/>
            <person name="Martin F."/>
            <person name="Kauserud H."/>
        </authorList>
    </citation>
    <scope>NUCLEOTIDE SEQUENCE</scope>
    <source>
        <strain evidence="1">CBHHK067</strain>
    </source>
</reference>
<evidence type="ECO:0000313" key="2">
    <source>
        <dbReference type="Proteomes" id="UP001221757"/>
    </source>
</evidence>
<dbReference type="Proteomes" id="UP001221757">
    <property type="component" value="Unassembled WGS sequence"/>
</dbReference>
<name>A0AAD7DK68_MYCRO</name>
<proteinExistence type="predicted"/>
<dbReference type="EMBL" id="JARKIE010000058">
    <property type="protein sequence ID" value="KAJ7691460.1"/>
    <property type="molecule type" value="Genomic_DNA"/>
</dbReference>
<sequence length="131" mass="15094">GLAEFRNESEKIDHGAQRLYRILMSESAYSIWLLRNDRVINRDGEPATKEEITNKWKFAVNQRLQMDKLLANGPRKGKHPALAPKLVLVTWSNTLDDEKSLPADWLKEPRVLVGSRAFQTPTRRQNSRGIE</sequence>
<feature type="non-terminal residue" evidence="1">
    <location>
        <position position="1"/>
    </location>
</feature>